<evidence type="ECO:0000313" key="3">
    <source>
        <dbReference type="Proteomes" id="UP001281305"/>
    </source>
</evidence>
<dbReference type="Proteomes" id="UP001281305">
    <property type="component" value="Chromosome"/>
</dbReference>
<dbReference type="RefSeq" id="WP_339106706.1">
    <property type="nucleotide sequence ID" value="NZ_CP146606.1"/>
</dbReference>
<feature type="compositionally biased region" description="Basic and acidic residues" evidence="1">
    <location>
        <begin position="83"/>
        <end position="92"/>
    </location>
</feature>
<accession>A0ABZ2TDU3</accession>
<gene>
    <name evidence="2" type="ORF">RZS32_015750</name>
</gene>
<evidence type="ECO:0000313" key="2">
    <source>
        <dbReference type="EMBL" id="WYK17831.1"/>
    </source>
</evidence>
<keyword evidence="3" id="KW-1185">Reference proteome</keyword>
<proteinExistence type="predicted"/>
<sequence>MGMTEDLADDLALKVIKYVDTSGDDGVITDIVNVLGATSQSAEEAFLTALRVRRANQKARELLVQRVKKYQAKQAANAPAKTESAEDKKDAS</sequence>
<feature type="region of interest" description="Disordered" evidence="1">
    <location>
        <begin position="70"/>
        <end position="92"/>
    </location>
</feature>
<evidence type="ECO:0000256" key="1">
    <source>
        <dbReference type="SAM" id="MobiDB-lite"/>
    </source>
</evidence>
<reference evidence="2 3" key="1">
    <citation type="submission" date="2024-02" db="EMBL/GenBank/DDBJ databases">
        <title>Roseovarius strain W115 nov., isolated from a marine algae.</title>
        <authorList>
            <person name="Lee M.W."/>
            <person name="Lee J.K."/>
            <person name="Kim J.M."/>
            <person name="Choi D.G."/>
            <person name="Baek J.H."/>
            <person name="Bayburt H."/>
            <person name="Jung J.J."/>
            <person name="Han D.M."/>
            <person name="Jeon C.O."/>
        </authorList>
    </citation>
    <scope>NUCLEOTIDE SEQUENCE [LARGE SCALE GENOMIC DNA]</scope>
    <source>
        <strain evidence="2 3">W115</strain>
    </source>
</reference>
<organism evidence="2 3">
    <name type="scientific">Roseovarius rhodophyticola</name>
    <dbReference type="NCBI Taxonomy" id="3080827"/>
    <lineage>
        <taxon>Bacteria</taxon>
        <taxon>Pseudomonadati</taxon>
        <taxon>Pseudomonadota</taxon>
        <taxon>Alphaproteobacteria</taxon>
        <taxon>Rhodobacterales</taxon>
        <taxon>Roseobacteraceae</taxon>
        <taxon>Roseovarius</taxon>
    </lineage>
</organism>
<protein>
    <submittedName>
        <fullName evidence="2">Uncharacterized protein</fullName>
    </submittedName>
</protein>
<name>A0ABZ2TDU3_9RHOB</name>
<dbReference type="EMBL" id="CP146606">
    <property type="protein sequence ID" value="WYK17831.1"/>
    <property type="molecule type" value="Genomic_DNA"/>
</dbReference>